<proteinExistence type="predicted"/>
<dbReference type="AlphaFoldDB" id="A0A7K0ELX8"/>
<evidence type="ECO:0000259" key="1">
    <source>
        <dbReference type="Pfam" id="PF18962"/>
    </source>
</evidence>
<dbReference type="RefSeq" id="WP_154175801.1">
    <property type="nucleotide sequence ID" value="NZ_WJXZ01000007.1"/>
</dbReference>
<keyword evidence="3" id="KW-1185">Reference proteome</keyword>
<evidence type="ECO:0000313" key="3">
    <source>
        <dbReference type="Proteomes" id="UP000441754"/>
    </source>
</evidence>
<dbReference type="NCBIfam" id="TIGR04183">
    <property type="entry name" value="Por_Secre_tail"/>
    <property type="match status" value="1"/>
</dbReference>
<dbReference type="PANTHER" id="PTHR43737">
    <property type="entry name" value="BLL7424 PROTEIN"/>
    <property type="match status" value="1"/>
</dbReference>
<dbReference type="InterPro" id="IPR010869">
    <property type="entry name" value="DUF1501"/>
</dbReference>
<dbReference type="Pfam" id="PF07394">
    <property type="entry name" value="DUF1501"/>
    <property type="match status" value="1"/>
</dbReference>
<dbReference type="InterPro" id="IPR006311">
    <property type="entry name" value="TAT_signal"/>
</dbReference>
<dbReference type="Pfam" id="PF18962">
    <property type="entry name" value="Por_Secre_tail"/>
    <property type="match status" value="1"/>
</dbReference>
<sequence length="523" mass="56810">MKLSRRHFLQHAASSLLLPVLVDGYGARAFARPSSFVQSLISLAEQSDRVLVIIQLQGGNDGLNTVIPLDQMNLYSSASFRGNIAIPEAKALKLKYYPETGLHPAMTGMQQLFNEGKLSIVQGVSYPSPNFSHFRASDIWMTGTDADKTATSGWTGRYLDSRFPGFPENYPTDKLPDPPAVQIGYVTATTLLGPTNSMAIVLQDPETFARLVGETPKDPLTTIPGYAGRQIDFIRQQQASSVSYASQIKTAAGKGKNLAVYPDKNALGDQLKIIARLISGGLQTKVYYLTLGGFDNHANQVVASDTTTGTHATLLKTLSDAVLAFQNDLTQLKVDDRVVGMTFSEFGRRAKSNGSFGTDHGTSAPMFVFGNAVKTVIVGKNPNLSDLDASNLKMQTDFRQVYAAILTDWFGADASVETAALFRDFPAVPVFRQTITAVEPVRSDARLYPNPASSEVVLESDWLTQGVKNLTISDLQGRILPVRSSRPTATSVRFNVSNLPTGTYLLRVETAQGVFTRKMVVAH</sequence>
<protein>
    <submittedName>
        <fullName evidence="2">DUF1501 domain-containing protein</fullName>
    </submittedName>
</protein>
<feature type="domain" description="Secretion system C-terminal sorting" evidence="1">
    <location>
        <begin position="447"/>
        <end position="521"/>
    </location>
</feature>
<name>A0A7K0ELX8_9BACT</name>
<dbReference type="PROSITE" id="PS51318">
    <property type="entry name" value="TAT"/>
    <property type="match status" value="1"/>
</dbReference>
<dbReference type="OrthoDB" id="9779968at2"/>
<evidence type="ECO:0000313" key="2">
    <source>
        <dbReference type="EMBL" id="MRS62428.1"/>
    </source>
</evidence>
<dbReference type="PANTHER" id="PTHR43737:SF1">
    <property type="entry name" value="DUF1501 DOMAIN-CONTAINING PROTEIN"/>
    <property type="match status" value="1"/>
</dbReference>
<gene>
    <name evidence="2" type="ORF">GJJ30_14095</name>
</gene>
<accession>A0A7K0ELX8</accession>
<reference evidence="2 3" key="1">
    <citation type="journal article" date="2018" name="Antonie Van Leeuwenhoek">
        <title>Larkinella terrae sp. nov., isolated from soil on Jeju Island, South Korea.</title>
        <authorList>
            <person name="Ten L.N."/>
            <person name="Jeon J."/>
            <person name="Park S.J."/>
            <person name="Park S."/>
            <person name="Lee S.Y."/>
            <person name="Kim M.K."/>
            <person name="Jung H.Y."/>
        </authorList>
    </citation>
    <scope>NUCLEOTIDE SEQUENCE [LARGE SCALE GENOMIC DNA]</scope>
    <source>
        <strain evidence="2 3">KCTC 52001</strain>
    </source>
</reference>
<dbReference type="EMBL" id="WJXZ01000007">
    <property type="protein sequence ID" value="MRS62428.1"/>
    <property type="molecule type" value="Genomic_DNA"/>
</dbReference>
<dbReference type="Proteomes" id="UP000441754">
    <property type="component" value="Unassembled WGS sequence"/>
</dbReference>
<comment type="caution">
    <text evidence="2">The sequence shown here is derived from an EMBL/GenBank/DDBJ whole genome shotgun (WGS) entry which is preliminary data.</text>
</comment>
<organism evidence="2 3">
    <name type="scientific">Larkinella terrae</name>
    <dbReference type="NCBI Taxonomy" id="2025311"/>
    <lineage>
        <taxon>Bacteria</taxon>
        <taxon>Pseudomonadati</taxon>
        <taxon>Bacteroidota</taxon>
        <taxon>Cytophagia</taxon>
        <taxon>Cytophagales</taxon>
        <taxon>Spirosomataceae</taxon>
        <taxon>Larkinella</taxon>
    </lineage>
</organism>
<dbReference type="InterPro" id="IPR026444">
    <property type="entry name" value="Secre_tail"/>
</dbReference>